<dbReference type="RefSeq" id="WP_014436264.1">
    <property type="nucleotide sequence ID" value="NC_017080.1"/>
</dbReference>
<evidence type="ECO:0000259" key="8">
    <source>
        <dbReference type="PROSITE" id="PS50928"/>
    </source>
</evidence>
<evidence type="ECO:0000256" key="3">
    <source>
        <dbReference type="ARBA" id="ARBA00022475"/>
    </source>
</evidence>
<protein>
    <submittedName>
        <fullName evidence="9">Putative ABC transporter permease protein</fullName>
    </submittedName>
</protein>
<keyword evidence="2 7" id="KW-0813">Transport</keyword>
<dbReference type="SUPFAM" id="SSF161098">
    <property type="entry name" value="MetI-like"/>
    <property type="match status" value="1"/>
</dbReference>
<gene>
    <name evidence="9" type="ordered locus">PSMK_08850</name>
</gene>
<keyword evidence="10" id="KW-1185">Reference proteome</keyword>
<comment type="subcellular location">
    <subcellularLocation>
        <location evidence="1 7">Cell membrane</location>
        <topology evidence="1 7">Multi-pass membrane protein</topology>
    </subcellularLocation>
</comment>
<feature type="transmembrane region" description="Helical" evidence="7">
    <location>
        <begin position="559"/>
        <end position="580"/>
    </location>
</feature>
<feature type="domain" description="ABC transmembrane type-1" evidence="8">
    <location>
        <begin position="394"/>
        <end position="581"/>
    </location>
</feature>
<keyword evidence="6 7" id="KW-0472">Membrane</keyword>
<keyword evidence="4 7" id="KW-0812">Transmembrane</keyword>
<dbReference type="PANTHER" id="PTHR43744:SF12">
    <property type="entry name" value="ABC TRANSPORTER PERMEASE PROTEIN MG189-RELATED"/>
    <property type="match status" value="1"/>
</dbReference>
<dbReference type="Gene3D" id="1.10.3720.10">
    <property type="entry name" value="MetI-like"/>
    <property type="match status" value="1"/>
</dbReference>
<evidence type="ECO:0000256" key="2">
    <source>
        <dbReference type="ARBA" id="ARBA00022448"/>
    </source>
</evidence>
<feature type="transmembrane region" description="Helical" evidence="7">
    <location>
        <begin position="431"/>
        <end position="451"/>
    </location>
</feature>
<comment type="similarity">
    <text evidence="7">Belongs to the binding-protein-dependent transport system permease family.</text>
</comment>
<keyword evidence="5 7" id="KW-1133">Transmembrane helix</keyword>
<dbReference type="eggNOG" id="COG0395">
    <property type="taxonomic scope" value="Bacteria"/>
</dbReference>
<evidence type="ECO:0000313" key="10">
    <source>
        <dbReference type="Proteomes" id="UP000007881"/>
    </source>
</evidence>
<accession>I0ICQ6</accession>
<evidence type="ECO:0000256" key="6">
    <source>
        <dbReference type="ARBA" id="ARBA00023136"/>
    </source>
</evidence>
<dbReference type="GO" id="GO:0055085">
    <property type="term" value="P:transmembrane transport"/>
    <property type="evidence" value="ECO:0007669"/>
    <property type="project" value="InterPro"/>
</dbReference>
<evidence type="ECO:0000313" key="9">
    <source>
        <dbReference type="EMBL" id="BAM03044.1"/>
    </source>
</evidence>
<dbReference type="GO" id="GO:0005886">
    <property type="term" value="C:plasma membrane"/>
    <property type="evidence" value="ECO:0007669"/>
    <property type="project" value="UniProtKB-SubCell"/>
</dbReference>
<evidence type="ECO:0000256" key="7">
    <source>
        <dbReference type="RuleBase" id="RU363032"/>
    </source>
</evidence>
<evidence type="ECO:0000256" key="4">
    <source>
        <dbReference type="ARBA" id="ARBA00022692"/>
    </source>
</evidence>
<dbReference type="PROSITE" id="PS50928">
    <property type="entry name" value="ABC_TM1"/>
    <property type="match status" value="1"/>
</dbReference>
<dbReference type="KEGG" id="phm:PSMK_08850"/>
<dbReference type="OrthoDB" id="266229at2"/>
<dbReference type="InterPro" id="IPR035906">
    <property type="entry name" value="MetI-like_sf"/>
</dbReference>
<sequence>MPLISPIEARTFKGRALHAGIVAVLLLITASTVYPFLVMLSGSVRSEFDAVDLDLVPSYLVDQDTLHRKFLATKYDLDPQLANTALLRQGFSFTKFPLPEGSASPEAAEALAAFLTAPDFPRHWATLGNAYSVRDAPENLRRLQEKLFARYDGDLARLSAESGTLIEDWALVRLPQPRWLNPGYLLPDGPLEETYFELLQQRPAAERVPVSVTGFFLQTVIFPKFGQNDTAAYNAAHAEPLAGYHDFRLPERVPGPDQPELRAEWLSFARGLLNPSFVVVDGLDDAAWAAHLREQGAAEAVVAASSAPAGRWLAGREREAYEAYLRGVDPERLRLVGPEFAWAAEHPDLPRMQVALAGLEQRFVAENAGSIRWDFLTRNYVNVWNELTVQGRVLFNTAVFCLAAILLALLVNPLAAYALSRYRLPSTYKILLFLIATMAFPPMVTMIPQFVMLRNLGLLNTFLALVLPLIVNGYMIFLLKGFFDALPQELYEAATIDGAGELRMFFQITMALSKPILAILALGTFTGAYTMFLYPLLVAPDQDMWLMSVWLFQFQQRSTSAAVFASVVIASVPTLIVFLFTQRMIMRGIAVPQEK</sequence>
<name>I0ICQ6_PHYMF</name>
<feature type="transmembrane region" description="Helical" evidence="7">
    <location>
        <begin position="457"/>
        <end position="479"/>
    </location>
</feature>
<keyword evidence="3" id="KW-1003">Cell membrane</keyword>
<dbReference type="Proteomes" id="UP000007881">
    <property type="component" value="Chromosome"/>
</dbReference>
<dbReference type="EMBL" id="AP012338">
    <property type="protein sequence ID" value="BAM03044.1"/>
    <property type="molecule type" value="Genomic_DNA"/>
</dbReference>
<dbReference type="PANTHER" id="PTHR43744">
    <property type="entry name" value="ABC TRANSPORTER PERMEASE PROTEIN MG189-RELATED-RELATED"/>
    <property type="match status" value="1"/>
</dbReference>
<feature type="transmembrane region" description="Helical" evidence="7">
    <location>
        <begin position="393"/>
        <end position="419"/>
    </location>
</feature>
<dbReference type="InterPro" id="IPR000515">
    <property type="entry name" value="MetI-like"/>
</dbReference>
<dbReference type="CDD" id="cd06261">
    <property type="entry name" value="TM_PBP2"/>
    <property type="match status" value="1"/>
</dbReference>
<dbReference type="Pfam" id="PF00528">
    <property type="entry name" value="BPD_transp_1"/>
    <property type="match status" value="1"/>
</dbReference>
<feature type="transmembrane region" description="Helical" evidence="7">
    <location>
        <begin position="516"/>
        <end position="539"/>
    </location>
</feature>
<dbReference type="STRING" id="1142394.PSMK_08850"/>
<dbReference type="AlphaFoldDB" id="I0ICQ6"/>
<reference evidence="9 10" key="1">
    <citation type="submission" date="2012-02" db="EMBL/GenBank/DDBJ databases">
        <title>Complete genome sequence of Phycisphaera mikurensis NBRC 102666.</title>
        <authorList>
            <person name="Ankai A."/>
            <person name="Hosoyama A."/>
            <person name="Terui Y."/>
            <person name="Sekine M."/>
            <person name="Fukai R."/>
            <person name="Kato Y."/>
            <person name="Nakamura S."/>
            <person name="Yamada-Narita S."/>
            <person name="Kawakoshi A."/>
            <person name="Fukunaga Y."/>
            <person name="Yamazaki S."/>
            <person name="Fujita N."/>
        </authorList>
    </citation>
    <scope>NUCLEOTIDE SEQUENCE [LARGE SCALE GENOMIC DNA]</scope>
    <source>
        <strain evidence="10">NBRC 102666 / KCTC 22515 / FYK2301M01</strain>
    </source>
</reference>
<organism evidence="9 10">
    <name type="scientific">Phycisphaera mikurensis (strain NBRC 102666 / KCTC 22515 / FYK2301M01)</name>
    <dbReference type="NCBI Taxonomy" id="1142394"/>
    <lineage>
        <taxon>Bacteria</taxon>
        <taxon>Pseudomonadati</taxon>
        <taxon>Planctomycetota</taxon>
        <taxon>Phycisphaerae</taxon>
        <taxon>Phycisphaerales</taxon>
        <taxon>Phycisphaeraceae</taxon>
        <taxon>Phycisphaera</taxon>
    </lineage>
</organism>
<dbReference type="HOGENOM" id="CLU_458461_0_0_0"/>
<feature type="transmembrane region" description="Helical" evidence="7">
    <location>
        <begin position="16"/>
        <end position="37"/>
    </location>
</feature>
<evidence type="ECO:0000256" key="1">
    <source>
        <dbReference type="ARBA" id="ARBA00004651"/>
    </source>
</evidence>
<proteinExistence type="inferred from homology"/>
<evidence type="ECO:0000256" key="5">
    <source>
        <dbReference type="ARBA" id="ARBA00022989"/>
    </source>
</evidence>